<protein>
    <recommendedName>
        <fullName evidence="1">Integrase core domain-containing protein</fullName>
    </recommendedName>
</protein>
<reference evidence="2" key="1">
    <citation type="submission" date="2023-06" db="EMBL/GenBank/DDBJ databases">
        <authorList>
            <consortium name="Lawrence Berkeley National Laboratory"/>
            <person name="Ahrendt S."/>
            <person name="Sahu N."/>
            <person name="Indic B."/>
            <person name="Wong-Bajracharya J."/>
            <person name="Merenyi Z."/>
            <person name="Ke H.-M."/>
            <person name="Monk M."/>
            <person name="Kocsube S."/>
            <person name="Drula E."/>
            <person name="Lipzen A."/>
            <person name="Balint B."/>
            <person name="Henrissat B."/>
            <person name="Andreopoulos B."/>
            <person name="Martin F.M."/>
            <person name="Harder C.B."/>
            <person name="Rigling D."/>
            <person name="Ford K.L."/>
            <person name="Foster G.D."/>
            <person name="Pangilinan J."/>
            <person name="Papanicolaou A."/>
            <person name="Barry K."/>
            <person name="LaButti K."/>
            <person name="Viragh M."/>
            <person name="Koriabine M."/>
            <person name="Yan M."/>
            <person name="Riley R."/>
            <person name="Champramary S."/>
            <person name="Plett K.L."/>
            <person name="Tsai I.J."/>
            <person name="Slot J."/>
            <person name="Sipos G."/>
            <person name="Plett J."/>
            <person name="Nagy L.G."/>
            <person name="Grigoriev I.V."/>
        </authorList>
    </citation>
    <scope>NUCLEOTIDE SEQUENCE</scope>
    <source>
        <strain evidence="2">ICMP 16352</strain>
    </source>
</reference>
<proteinExistence type="predicted"/>
<accession>A0AA39PGY2</accession>
<dbReference type="AlphaFoldDB" id="A0AA39PGY2"/>
<sequence>FSQRLLVRKNYSVPGANSMWHHDGNHRLIRWKMLLHIFIYGKTRVVTNIHASNSN</sequence>
<feature type="domain" description="Integrase core" evidence="1">
    <location>
        <begin position="11"/>
        <end position="55"/>
    </location>
</feature>
<dbReference type="EMBL" id="JAUEPR010000006">
    <property type="protein sequence ID" value="KAK0484075.1"/>
    <property type="molecule type" value="Genomic_DNA"/>
</dbReference>
<gene>
    <name evidence="2" type="ORF">IW261DRAFT_1331602</name>
</gene>
<organism evidence="2 3">
    <name type="scientific">Armillaria novae-zelandiae</name>
    <dbReference type="NCBI Taxonomy" id="153914"/>
    <lineage>
        <taxon>Eukaryota</taxon>
        <taxon>Fungi</taxon>
        <taxon>Dikarya</taxon>
        <taxon>Basidiomycota</taxon>
        <taxon>Agaricomycotina</taxon>
        <taxon>Agaricomycetes</taxon>
        <taxon>Agaricomycetidae</taxon>
        <taxon>Agaricales</taxon>
        <taxon>Marasmiineae</taxon>
        <taxon>Physalacriaceae</taxon>
        <taxon>Armillaria</taxon>
    </lineage>
</organism>
<name>A0AA39PGY2_9AGAR</name>
<dbReference type="InterPro" id="IPR058913">
    <property type="entry name" value="Integrase_dom_put"/>
</dbReference>
<keyword evidence="3" id="KW-1185">Reference proteome</keyword>
<feature type="non-terminal residue" evidence="2">
    <location>
        <position position="1"/>
    </location>
</feature>
<evidence type="ECO:0000259" key="1">
    <source>
        <dbReference type="Pfam" id="PF24764"/>
    </source>
</evidence>
<evidence type="ECO:0000313" key="3">
    <source>
        <dbReference type="Proteomes" id="UP001175227"/>
    </source>
</evidence>
<evidence type="ECO:0000313" key="2">
    <source>
        <dbReference type="EMBL" id="KAK0484075.1"/>
    </source>
</evidence>
<dbReference type="Proteomes" id="UP001175227">
    <property type="component" value="Unassembled WGS sequence"/>
</dbReference>
<comment type="caution">
    <text evidence="2">The sequence shown here is derived from an EMBL/GenBank/DDBJ whole genome shotgun (WGS) entry which is preliminary data.</text>
</comment>
<dbReference type="Pfam" id="PF24764">
    <property type="entry name" value="rva_4"/>
    <property type="match status" value="1"/>
</dbReference>